<dbReference type="EMBL" id="FNBZ01000001">
    <property type="protein sequence ID" value="SDF29460.1"/>
    <property type="molecule type" value="Genomic_DNA"/>
</dbReference>
<evidence type="ECO:0000313" key="6">
    <source>
        <dbReference type="EMBL" id="SDF29460.1"/>
    </source>
</evidence>
<keyword evidence="2" id="KW-0238">DNA-binding</keyword>
<keyword evidence="1" id="KW-0229">DNA integration</keyword>
<sequence length="218" mass="23994">MAVFGYLRVSTERQASEGESLPTQRRSIEGYAMMNGYAVDRFFEEKGVSGSKPIAERQMGAALLSSLSAGDVIITSKLDRMFRSALDALDVLKQLKARDVSLHMIDLGGDVTSNGISKLVFTILSAVAEAERDRIRERIADVKRDQRRRGRYLGGAVPFGYLRDAAGQLVPEMDQQRAIDEARRLKASGQSLRSIADALSRQGHQLSHVSVARILKEG</sequence>
<keyword evidence="7" id="KW-1185">Reference proteome</keyword>
<dbReference type="Proteomes" id="UP000199468">
    <property type="component" value="Unassembled WGS sequence"/>
</dbReference>
<organism evidence="6 7">
    <name type="scientific">Bosea robiniae</name>
    <dbReference type="NCBI Taxonomy" id="1036780"/>
    <lineage>
        <taxon>Bacteria</taxon>
        <taxon>Pseudomonadati</taxon>
        <taxon>Pseudomonadota</taxon>
        <taxon>Alphaproteobacteria</taxon>
        <taxon>Hyphomicrobiales</taxon>
        <taxon>Boseaceae</taxon>
        <taxon>Bosea</taxon>
    </lineage>
</organism>
<dbReference type="CDD" id="cd03768">
    <property type="entry name" value="SR_ResInv"/>
    <property type="match status" value="1"/>
</dbReference>
<evidence type="ECO:0000313" key="7">
    <source>
        <dbReference type="Proteomes" id="UP000199468"/>
    </source>
</evidence>
<dbReference type="SMART" id="SM00857">
    <property type="entry name" value="Resolvase"/>
    <property type="match status" value="1"/>
</dbReference>
<comment type="caution">
    <text evidence="6">The sequence shown here is derived from an EMBL/GenBank/DDBJ whole genome shotgun (WGS) entry which is preliminary data.</text>
</comment>
<dbReference type="InterPro" id="IPR036162">
    <property type="entry name" value="Resolvase-like_N_sf"/>
</dbReference>
<dbReference type="InterPro" id="IPR050639">
    <property type="entry name" value="SSR_resolvase"/>
</dbReference>
<keyword evidence="3" id="KW-0233">DNA recombination</keyword>
<dbReference type="PANTHER" id="PTHR30461:SF2">
    <property type="entry name" value="SERINE RECOMBINASE PINE-RELATED"/>
    <property type="match status" value="1"/>
</dbReference>
<dbReference type="PROSITE" id="PS51736">
    <property type="entry name" value="RECOMBINASES_3"/>
    <property type="match status" value="1"/>
</dbReference>
<evidence type="ECO:0000256" key="2">
    <source>
        <dbReference type="ARBA" id="ARBA00023125"/>
    </source>
</evidence>
<dbReference type="PROSITE" id="PS00397">
    <property type="entry name" value="RECOMBINASES_1"/>
    <property type="match status" value="1"/>
</dbReference>
<gene>
    <name evidence="6" type="ORF">SAMN05421844_101269</name>
</gene>
<feature type="domain" description="Resolvase/invertase-type recombinase catalytic" evidence="5">
    <location>
        <begin position="2"/>
        <end position="150"/>
    </location>
</feature>
<evidence type="ECO:0000256" key="3">
    <source>
        <dbReference type="ARBA" id="ARBA00023172"/>
    </source>
</evidence>
<dbReference type="InterPro" id="IPR006119">
    <property type="entry name" value="Resolv_N"/>
</dbReference>
<dbReference type="Pfam" id="PF00239">
    <property type="entry name" value="Resolvase"/>
    <property type="match status" value="1"/>
</dbReference>
<dbReference type="RefSeq" id="WP_091855513.1">
    <property type="nucleotide sequence ID" value="NZ_FNBZ01000001.1"/>
</dbReference>
<evidence type="ECO:0000256" key="4">
    <source>
        <dbReference type="PROSITE-ProRule" id="PRU10137"/>
    </source>
</evidence>
<evidence type="ECO:0000256" key="1">
    <source>
        <dbReference type="ARBA" id="ARBA00022908"/>
    </source>
</evidence>
<feature type="active site" description="O-(5'-phospho-DNA)-serine intermediate" evidence="4">
    <location>
        <position position="10"/>
    </location>
</feature>
<dbReference type="Gene3D" id="3.40.50.1390">
    <property type="entry name" value="Resolvase, N-terminal catalytic domain"/>
    <property type="match status" value="1"/>
</dbReference>
<protein>
    <submittedName>
        <fullName evidence="6">Site-specific DNA recombinase</fullName>
    </submittedName>
</protein>
<reference evidence="6 7" key="1">
    <citation type="submission" date="2016-10" db="EMBL/GenBank/DDBJ databases">
        <authorList>
            <person name="Varghese N."/>
            <person name="Submissions S."/>
        </authorList>
    </citation>
    <scope>NUCLEOTIDE SEQUENCE [LARGE SCALE GENOMIC DNA]</scope>
    <source>
        <strain evidence="6 7">DSM 26672</strain>
    </source>
</reference>
<dbReference type="InterPro" id="IPR006118">
    <property type="entry name" value="Recombinase_CS"/>
</dbReference>
<proteinExistence type="predicted"/>
<dbReference type="Gene3D" id="3.90.1750.20">
    <property type="entry name" value="Putative Large Serine Recombinase, Chain B, Domain 2"/>
    <property type="match status" value="1"/>
</dbReference>
<dbReference type="PANTHER" id="PTHR30461">
    <property type="entry name" value="DNA-INVERTASE FROM LAMBDOID PROPHAGE"/>
    <property type="match status" value="1"/>
</dbReference>
<dbReference type="SUPFAM" id="SSF53041">
    <property type="entry name" value="Resolvase-like"/>
    <property type="match status" value="1"/>
</dbReference>
<evidence type="ECO:0000259" key="5">
    <source>
        <dbReference type="PROSITE" id="PS51736"/>
    </source>
</evidence>
<dbReference type="InterPro" id="IPR038109">
    <property type="entry name" value="DNA_bind_recomb_sf"/>
</dbReference>
<accession>A0ABY0NDG7</accession>
<name>A0ABY0NDG7_9HYPH</name>